<keyword evidence="7" id="KW-0411">Iron-sulfur</keyword>
<keyword evidence="2" id="KW-0489">Methyltransferase</keyword>
<dbReference type="SFLD" id="SFLDS00029">
    <property type="entry name" value="Radical_SAM"/>
    <property type="match status" value="1"/>
</dbReference>
<dbReference type="InterPro" id="IPR034466">
    <property type="entry name" value="Methyltransferase_Class_B"/>
</dbReference>
<dbReference type="InterPro" id="IPR023404">
    <property type="entry name" value="rSAM_horseshoe"/>
</dbReference>
<evidence type="ECO:0000313" key="10">
    <source>
        <dbReference type="EMBL" id="BBO71979.1"/>
    </source>
</evidence>
<dbReference type="KEGG" id="dalk:DSCA_59090"/>
<dbReference type="Gene3D" id="3.40.50.280">
    <property type="entry name" value="Cobalamin-binding domain"/>
    <property type="match status" value="1"/>
</dbReference>
<evidence type="ECO:0000256" key="7">
    <source>
        <dbReference type="ARBA" id="ARBA00023014"/>
    </source>
</evidence>
<gene>
    <name evidence="10" type="ORF">DSCA_59090</name>
</gene>
<organism evidence="10 11">
    <name type="scientific">Desulfosarcina alkanivorans</name>
    <dbReference type="NCBI Taxonomy" id="571177"/>
    <lineage>
        <taxon>Bacteria</taxon>
        <taxon>Pseudomonadati</taxon>
        <taxon>Thermodesulfobacteriota</taxon>
        <taxon>Desulfobacteria</taxon>
        <taxon>Desulfobacterales</taxon>
        <taxon>Desulfosarcinaceae</taxon>
        <taxon>Desulfosarcina</taxon>
    </lineage>
</organism>
<dbReference type="EMBL" id="AP021874">
    <property type="protein sequence ID" value="BBO71979.1"/>
    <property type="molecule type" value="Genomic_DNA"/>
</dbReference>
<dbReference type="InterPro" id="IPR051198">
    <property type="entry name" value="BchE-like"/>
</dbReference>
<dbReference type="SUPFAM" id="SSF102114">
    <property type="entry name" value="Radical SAM enzymes"/>
    <property type="match status" value="1"/>
</dbReference>
<dbReference type="Proteomes" id="UP000427906">
    <property type="component" value="Chromosome"/>
</dbReference>
<comment type="cofactor">
    <cofactor evidence="1">
        <name>[4Fe-4S] cluster</name>
        <dbReference type="ChEBI" id="CHEBI:49883"/>
    </cofactor>
</comment>
<dbReference type="InterPro" id="IPR058240">
    <property type="entry name" value="rSAM_sf"/>
</dbReference>
<dbReference type="RefSeq" id="WP_155319744.1">
    <property type="nucleotide sequence ID" value="NZ_AP021874.1"/>
</dbReference>
<dbReference type="GO" id="GO:0046872">
    <property type="term" value="F:metal ion binding"/>
    <property type="evidence" value="ECO:0007669"/>
    <property type="project" value="UniProtKB-KW"/>
</dbReference>
<dbReference type="Pfam" id="PF02310">
    <property type="entry name" value="B12-binding"/>
    <property type="match status" value="1"/>
</dbReference>
<accession>A0A5K7YVC0</accession>
<dbReference type="PROSITE" id="PS51918">
    <property type="entry name" value="RADICAL_SAM"/>
    <property type="match status" value="1"/>
</dbReference>
<evidence type="ECO:0000256" key="2">
    <source>
        <dbReference type="ARBA" id="ARBA00022603"/>
    </source>
</evidence>
<proteinExistence type="predicted"/>
<dbReference type="InterPro" id="IPR036724">
    <property type="entry name" value="Cobalamin-bd_sf"/>
</dbReference>
<dbReference type="SMART" id="SM00729">
    <property type="entry name" value="Elp3"/>
    <property type="match status" value="1"/>
</dbReference>
<sequence length="539" mass="58679">MVDILLIQPPIADFYLTAKRTIPYGLASIAAAASRKGFSVEILDAMATARSRVISPPDGMGDLSPFYGRADRSPFALFHQFRHYGYSLEHIGRGVKASGAFLVGIASLFTAYSEMALTVARLVKSSLPDCIVVLGGHHPTTLPAAVMAEPAVDFVLRGEGETGLPLLARALKAGGRLADVPGIVFRRADGSLHVDGPALARHPDQLPVPAFGLIRRKFYQRAGRDSIVTTAGRGCPLACSYCATGRGSWMGFRKRSVSAVLREIRSASEKRQVGFIDFEDENLTMDRKWFLELMEGIREIFGQSLPELRAMNGLFPPSLSETVVKVMRISGFRTLNLSLGSADRGQLVRFNRPDVRKAFDRALEWARREGLSTVGYIIVGAPDQDPLVSVDDLLFLARRRVLAGVSVFYPAPGSTDYGRCRELGLLPASFDGMRATALPVDQRTSRTDSVTLLRLGRTLNFMKHLLSTEGALPRPAPMGKRVDPALERREIGTKLLAAFLMDGVIRGVEPDGTVYAHRVSGRLCRRFLSGLEAGPVLGG</sequence>
<evidence type="ECO:0000256" key="4">
    <source>
        <dbReference type="ARBA" id="ARBA00022691"/>
    </source>
</evidence>
<keyword evidence="11" id="KW-1185">Reference proteome</keyword>
<evidence type="ECO:0000256" key="1">
    <source>
        <dbReference type="ARBA" id="ARBA00001966"/>
    </source>
</evidence>
<dbReference type="SUPFAM" id="SSF52242">
    <property type="entry name" value="Cobalamin (vitamin B12)-binding domain"/>
    <property type="match status" value="1"/>
</dbReference>
<dbReference type="CDD" id="cd02068">
    <property type="entry name" value="radical_SAM_B12_BD"/>
    <property type="match status" value="1"/>
</dbReference>
<evidence type="ECO:0000259" key="8">
    <source>
        <dbReference type="PROSITE" id="PS51332"/>
    </source>
</evidence>
<dbReference type="PANTHER" id="PTHR43409">
    <property type="entry name" value="ANAEROBIC MAGNESIUM-PROTOPORPHYRIN IX MONOMETHYL ESTER CYCLASE-RELATED"/>
    <property type="match status" value="1"/>
</dbReference>
<evidence type="ECO:0000256" key="5">
    <source>
        <dbReference type="ARBA" id="ARBA00022723"/>
    </source>
</evidence>
<evidence type="ECO:0000313" key="11">
    <source>
        <dbReference type="Proteomes" id="UP000427906"/>
    </source>
</evidence>
<feature type="domain" description="B12-binding" evidence="8">
    <location>
        <begin position="2"/>
        <end position="178"/>
    </location>
</feature>
<dbReference type="PROSITE" id="PS51332">
    <property type="entry name" value="B12_BINDING"/>
    <property type="match status" value="1"/>
</dbReference>
<dbReference type="Gene3D" id="3.80.30.20">
    <property type="entry name" value="tm_1862 like domain"/>
    <property type="match status" value="1"/>
</dbReference>
<keyword evidence="3" id="KW-0808">Transferase</keyword>
<dbReference type="OrthoDB" id="9804952at2"/>
<keyword evidence="4" id="KW-0949">S-adenosyl-L-methionine</keyword>
<dbReference type="InterPro" id="IPR006158">
    <property type="entry name" value="Cobalamin-bd"/>
</dbReference>
<keyword evidence="6" id="KW-0408">Iron</keyword>
<evidence type="ECO:0000259" key="9">
    <source>
        <dbReference type="PROSITE" id="PS51918"/>
    </source>
</evidence>
<reference evidence="10 11" key="1">
    <citation type="submission" date="2019-11" db="EMBL/GenBank/DDBJ databases">
        <title>Comparative genomics of hydrocarbon-degrading Desulfosarcina strains.</title>
        <authorList>
            <person name="Watanabe M."/>
            <person name="Kojima H."/>
            <person name="Fukui M."/>
        </authorList>
    </citation>
    <scope>NUCLEOTIDE SEQUENCE [LARGE SCALE GENOMIC DNA]</scope>
    <source>
        <strain evidence="10 11">PL12</strain>
    </source>
</reference>
<dbReference type="Pfam" id="PF04055">
    <property type="entry name" value="Radical_SAM"/>
    <property type="match status" value="1"/>
</dbReference>
<dbReference type="PANTHER" id="PTHR43409:SF7">
    <property type="entry name" value="BLL1977 PROTEIN"/>
    <property type="match status" value="1"/>
</dbReference>
<dbReference type="InterPro" id="IPR007197">
    <property type="entry name" value="rSAM"/>
</dbReference>
<name>A0A5K7YVC0_9BACT</name>
<dbReference type="SFLD" id="SFLDG01082">
    <property type="entry name" value="B12-binding_domain_containing"/>
    <property type="match status" value="1"/>
</dbReference>
<keyword evidence="5" id="KW-0479">Metal-binding</keyword>
<dbReference type="GO" id="GO:0003824">
    <property type="term" value="F:catalytic activity"/>
    <property type="evidence" value="ECO:0007669"/>
    <property type="project" value="InterPro"/>
</dbReference>
<dbReference type="GO" id="GO:0051539">
    <property type="term" value="F:4 iron, 4 sulfur cluster binding"/>
    <property type="evidence" value="ECO:0007669"/>
    <property type="project" value="UniProtKB-KW"/>
</dbReference>
<feature type="domain" description="Radical SAM core" evidence="9">
    <location>
        <begin position="221"/>
        <end position="443"/>
    </location>
</feature>
<evidence type="ECO:0000256" key="6">
    <source>
        <dbReference type="ARBA" id="ARBA00023004"/>
    </source>
</evidence>
<dbReference type="GO" id="GO:0031419">
    <property type="term" value="F:cobalamin binding"/>
    <property type="evidence" value="ECO:0007669"/>
    <property type="project" value="InterPro"/>
</dbReference>
<dbReference type="CDD" id="cd01335">
    <property type="entry name" value="Radical_SAM"/>
    <property type="match status" value="1"/>
</dbReference>
<evidence type="ECO:0000256" key="3">
    <source>
        <dbReference type="ARBA" id="ARBA00022679"/>
    </source>
</evidence>
<dbReference type="AlphaFoldDB" id="A0A5K7YVC0"/>
<dbReference type="SFLD" id="SFLDG01123">
    <property type="entry name" value="methyltransferase_(Class_B)"/>
    <property type="match status" value="1"/>
</dbReference>
<protein>
    <submittedName>
        <fullName evidence="10">B12-binding domain-containing radical SAM protein</fullName>
    </submittedName>
</protein>
<dbReference type="InterPro" id="IPR006638">
    <property type="entry name" value="Elp3/MiaA/NifB-like_rSAM"/>
</dbReference>